<accession>A0AA39FQF5</accession>
<dbReference type="AlphaFoldDB" id="A0AA39FQF5"/>
<evidence type="ECO:0000313" key="3">
    <source>
        <dbReference type="Proteomes" id="UP001168990"/>
    </source>
</evidence>
<proteinExistence type="predicted"/>
<reference evidence="2" key="1">
    <citation type="journal article" date="2023" name="bioRxiv">
        <title>Scaffold-level genome assemblies of two parasitoid biocontrol wasps reveal the parthenogenesis mechanism and an associated novel virus.</title>
        <authorList>
            <person name="Inwood S."/>
            <person name="Skelly J."/>
            <person name="Guhlin J."/>
            <person name="Harrop T."/>
            <person name="Goldson S."/>
            <person name="Dearden P."/>
        </authorList>
    </citation>
    <scope>NUCLEOTIDE SEQUENCE</scope>
    <source>
        <strain evidence="2">Irish</strain>
        <tissue evidence="2">Whole body</tissue>
    </source>
</reference>
<name>A0AA39FQF5_9HYME</name>
<feature type="chain" id="PRO_5041391361" evidence="1">
    <location>
        <begin position="25"/>
        <end position="281"/>
    </location>
</feature>
<reference evidence="2" key="2">
    <citation type="submission" date="2023-03" db="EMBL/GenBank/DDBJ databases">
        <authorList>
            <person name="Inwood S.N."/>
            <person name="Skelly J.G."/>
            <person name="Guhlin J."/>
            <person name="Harrop T.W.R."/>
            <person name="Goldson S.G."/>
            <person name="Dearden P.K."/>
        </authorList>
    </citation>
    <scope>NUCLEOTIDE SEQUENCE</scope>
    <source>
        <strain evidence="2">Irish</strain>
        <tissue evidence="2">Whole body</tissue>
    </source>
</reference>
<evidence type="ECO:0000256" key="1">
    <source>
        <dbReference type="SAM" id="SignalP"/>
    </source>
</evidence>
<dbReference type="Proteomes" id="UP001168990">
    <property type="component" value="Unassembled WGS sequence"/>
</dbReference>
<sequence>MKITATLVSIFILHSCIITNSAKGQHFADDSLQAHTTMVSHVAYRDRRNKAEPTCEELRAMWRYSKRQSRAAEITNDLPMYRDPFSYNIWETYPVRSQSFLGYRDEREEQARNRGGGRAPVYGKMVHKAPAESRLRNGKPNRIKAFEEVAKMYGTINRQPPDSRISQYNFRVGGGSSHVSQAGSFQHLKELIRTERARELQDQRIAEEMAARAAARNDITKKRRRVDESNLRRHNINLMQPYQEPKNVNYHFVPSQYVPSLSSFSDNLLGNDGYNRNSMLH</sequence>
<dbReference type="EMBL" id="JAQQBS010000002">
    <property type="protein sequence ID" value="KAK0173927.1"/>
    <property type="molecule type" value="Genomic_DNA"/>
</dbReference>
<protein>
    <submittedName>
        <fullName evidence="2">Uncharacterized protein</fullName>
    </submittedName>
</protein>
<evidence type="ECO:0000313" key="2">
    <source>
        <dbReference type="EMBL" id="KAK0173927.1"/>
    </source>
</evidence>
<keyword evidence="1" id="KW-0732">Signal</keyword>
<keyword evidence="3" id="KW-1185">Reference proteome</keyword>
<gene>
    <name evidence="2" type="ORF">PV328_007063</name>
</gene>
<organism evidence="2 3">
    <name type="scientific">Microctonus aethiopoides</name>
    <dbReference type="NCBI Taxonomy" id="144406"/>
    <lineage>
        <taxon>Eukaryota</taxon>
        <taxon>Metazoa</taxon>
        <taxon>Ecdysozoa</taxon>
        <taxon>Arthropoda</taxon>
        <taxon>Hexapoda</taxon>
        <taxon>Insecta</taxon>
        <taxon>Pterygota</taxon>
        <taxon>Neoptera</taxon>
        <taxon>Endopterygota</taxon>
        <taxon>Hymenoptera</taxon>
        <taxon>Apocrita</taxon>
        <taxon>Ichneumonoidea</taxon>
        <taxon>Braconidae</taxon>
        <taxon>Euphorinae</taxon>
        <taxon>Microctonus</taxon>
    </lineage>
</organism>
<feature type="signal peptide" evidence="1">
    <location>
        <begin position="1"/>
        <end position="24"/>
    </location>
</feature>
<comment type="caution">
    <text evidence="2">The sequence shown here is derived from an EMBL/GenBank/DDBJ whole genome shotgun (WGS) entry which is preliminary data.</text>
</comment>